<dbReference type="RefSeq" id="WP_078575337.1">
    <property type="nucleotide sequence ID" value="NZ_MPZS01000004.1"/>
</dbReference>
<feature type="domain" description="Glycosyl transferase family 1" evidence="1">
    <location>
        <begin position="202"/>
        <end position="369"/>
    </location>
</feature>
<evidence type="ECO:0000313" key="2">
    <source>
        <dbReference type="EMBL" id="OOY10915.1"/>
    </source>
</evidence>
<dbReference type="InterPro" id="IPR001296">
    <property type="entry name" value="Glyco_trans_1"/>
</dbReference>
<dbReference type="EMBL" id="MPZS01000004">
    <property type="protein sequence ID" value="OOY10915.1"/>
    <property type="molecule type" value="Genomic_DNA"/>
</dbReference>
<organism evidence="2 3">
    <name type="scientific">Thioclava marina</name>
    <dbReference type="NCBI Taxonomy" id="1915077"/>
    <lineage>
        <taxon>Bacteria</taxon>
        <taxon>Pseudomonadati</taxon>
        <taxon>Pseudomonadota</taxon>
        <taxon>Alphaproteobacteria</taxon>
        <taxon>Rhodobacterales</taxon>
        <taxon>Paracoccaceae</taxon>
        <taxon>Thioclava</taxon>
    </lineage>
</organism>
<evidence type="ECO:0000313" key="3">
    <source>
        <dbReference type="Proteomes" id="UP000242224"/>
    </source>
</evidence>
<sequence>MPKPQTIALVTAFPPGRQSLNEYGLHLAKELAECPDVAEVVVIADKLPIRMEELDLGPKIRVRRVWSFNSVKAGPSILRALWREEVDSVLWNVQVASFGDRELPAALGLFTPAIARLMGWRSGVLAHNLVAGIDLENTQLKGKPIRQAIVRAGGAVVARALAAADYMTVTLPSYEKMLKARFPRAEIHHVPHGTFDTTARQLPALADRPKRIVTMGKFGTYKRLETLLAAFDLLRALPEFRGYELVIGGMDHPATPGYMARLAEERRNDPAVIFHGYVAEEDVPEFFSQARLSVFDYSATTGSSGVLHQAATYETIPVFPRIGDFVDLCEHEGLKGANYAPGKSVEMAFAMRDILGRPEEAQKLARSNRAATQGMSLSRVARFHAAMLRMNRHQRRAILKVSS</sequence>
<keyword evidence="3" id="KW-1185">Reference proteome</keyword>
<proteinExistence type="predicted"/>
<accession>A0ABX3MH68</accession>
<evidence type="ECO:0000259" key="1">
    <source>
        <dbReference type="Pfam" id="PF00534"/>
    </source>
</evidence>
<dbReference type="Pfam" id="PF00534">
    <property type="entry name" value="Glycos_transf_1"/>
    <property type="match status" value="1"/>
</dbReference>
<protein>
    <recommendedName>
        <fullName evidence="1">Glycosyl transferase family 1 domain-containing protein</fullName>
    </recommendedName>
</protein>
<name>A0ABX3MH68_9RHOB</name>
<dbReference type="Proteomes" id="UP000242224">
    <property type="component" value="Unassembled WGS sequence"/>
</dbReference>
<dbReference type="PANTHER" id="PTHR12526">
    <property type="entry name" value="GLYCOSYLTRANSFERASE"/>
    <property type="match status" value="1"/>
</dbReference>
<reference evidence="2 3" key="1">
    <citation type="submission" date="2016-11" db="EMBL/GenBank/DDBJ databases">
        <title>A multilocus sequence analysis scheme for characterization of bacteria in the genus Thioclava.</title>
        <authorList>
            <person name="Liu Y."/>
            <person name="Shao Z."/>
        </authorList>
    </citation>
    <scope>NUCLEOTIDE SEQUENCE [LARGE SCALE GENOMIC DNA]</scope>
    <source>
        <strain evidence="2 3">11.10-0-13</strain>
    </source>
</reference>
<dbReference type="SUPFAM" id="SSF53756">
    <property type="entry name" value="UDP-Glycosyltransferase/glycogen phosphorylase"/>
    <property type="match status" value="1"/>
</dbReference>
<gene>
    <name evidence="2" type="ORF">BMG00_17315</name>
</gene>
<dbReference type="Gene3D" id="3.40.50.2000">
    <property type="entry name" value="Glycogen Phosphorylase B"/>
    <property type="match status" value="2"/>
</dbReference>
<comment type="caution">
    <text evidence="2">The sequence shown here is derived from an EMBL/GenBank/DDBJ whole genome shotgun (WGS) entry which is preliminary data.</text>
</comment>